<keyword evidence="2" id="KW-1185">Reference proteome</keyword>
<dbReference type="AlphaFoldDB" id="A0A9X3DFZ8"/>
<name>A0A9X3DFZ8_9SPHI</name>
<evidence type="ECO:0000313" key="1">
    <source>
        <dbReference type="EMBL" id="MCX3265188.1"/>
    </source>
</evidence>
<reference evidence="1" key="1">
    <citation type="submission" date="2022-11" db="EMBL/GenBank/DDBJ databases">
        <authorList>
            <person name="Graham C."/>
            <person name="Newman J.D."/>
        </authorList>
    </citation>
    <scope>NUCLEOTIDE SEQUENCE</scope>
    <source>
        <strain evidence="1">DSM 19486</strain>
    </source>
</reference>
<dbReference type="EMBL" id="JAPJUH010000003">
    <property type="protein sequence ID" value="MCX3265188.1"/>
    <property type="molecule type" value="Genomic_DNA"/>
</dbReference>
<evidence type="ECO:0000313" key="2">
    <source>
        <dbReference type="Proteomes" id="UP001142592"/>
    </source>
</evidence>
<comment type="caution">
    <text evidence="1">The sequence shown here is derived from an EMBL/GenBank/DDBJ whole genome shotgun (WGS) entry which is preliminary data.</text>
</comment>
<dbReference type="RefSeq" id="WP_010600670.1">
    <property type="nucleotide sequence ID" value="NZ_JAPJUH010000003.1"/>
</dbReference>
<dbReference type="Proteomes" id="UP001142592">
    <property type="component" value="Unassembled WGS sequence"/>
</dbReference>
<sequence length="208" mass="23356">MENTIKYILAILIITGYACNNNSKTGPQLADTSVSDTLITAKIDTIFVDTVAKTPEIKEETEISFADSIDFKKYEVGPQERIENAPIDWSSYPEARDFRTRITEAYKDSDVNFGGHYVISIFGCGASCIMGFMVDVRDGKIYDLPLGEENSCLFAEDRALGNATSRLFIAGVCKENLEAKQVYYKAYLWDEDKKEFEKIEAAAFLKKT</sequence>
<proteinExistence type="predicted"/>
<protein>
    <recommendedName>
        <fullName evidence="3">Lipoprotein</fullName>
    </recommendedName>
</protein>
<evidence type="ECO:0008006" key="3">
    <source>
        <dbReference type="Google" id="ProtNLM"/>
    </source>
</evidence>
<organism evidence="1 2">
    <name type="scientific">Pedobacter agri</name>
    <dbReference type="NCBI Taxonomy" id="454586"/>
    <lineage>
        <taxon>Bacteria</taxon>
        <taxon>Pseudomonadati</taxon>
        <taxon>Bacteroidota</taxon>
        <taxon>Sphingobacteriia</taxon>
        <taxon>Sphingobacteriales</taxon>
        <taxon>Sphingobacteriaceae</taxon>
        <taxon>Pedobacter</taxon>
    </lineage>
</organism>
<dbReference type="PROSITE" id="PS51257">
    <property type="entry name" value="PROKAR_LIPOPROTEIN"/>
    <property type="match status" value="1"/>
</dbReference>
<gene>
    <name evidence="1" type="ORF">OQZ29_10545</name>
</gene>
<accession>A0A9X3DFZ8</accession>